<evidence type="ECO:0000256" key="2">
    <source>
        <dbReference type="ARBA" id="ARBA00009142"/>
    </source>
</evidence>
<dbReference type="PANTHER" id="PTHR30269:SF37">
    <property type="entry name" value="MEMBRANE TRANSPORTER PROTEIN"/>
    <property type="match status" value="1"/>
</dbReference>
<keyword evidence="4 8" id="KW-1003">Cell membrane</keyword>
<keyword evidence="5 8" id="KW-0812">Transmembrane</keyword>
<dbReference type="STRING" id="1458307.OSB_04740"/>
<evidence type="ECO:0000313" key="10">
    <source>
        <dbReference type="Proteomes" id="UP000067444"/>
    </source>
</evidence>
<evidence type="ECO:0000256" key="8">
    <source>
        <dbReference type="RuleBase" id="RU363041"/>
    </source>
</evidence>
<proteinExistence type="inferred from homology"/>
<evidence type="ECO:0000256" key="5">
    <source>
        <dbReference type="ARBA" id="ARBA00022692"/>
    </source>
</evidence>
<evidence type="ECO:0000256" key="1">
    <source>
        <dbReference type="ARBA" id="ARBA00004651"/>
    </source>
</evidence>
<accession>A0A0K0Y2B1</accession>
<comment type="similarity">
    <text evidence="2 8">Belongs to the 4-toluene sulfonate uptake permease (TSUP) (TC 2.A.102) family.</text>
</comment>
<dbReference type="Proteomes" id="UP000067444">
    <property type="component" value="Chromosome"/>
</dbReference>
<evidence type="ECO:0000256" key="3">
    <source>
        <dbReference type="ARBA" id="ARBA00022448"/>
    </source>
</evidence>
<protein>
    <recommendedName>
        <fullName evidence="8">Probable membrane transporter protein</fullName>
    </recommendedName>
</protein>
<feature type="transmembrane region" description="Helical" evidence="8">
    <location>
        <begin position="38"/>
        <end position="59"/>
    </location>
</feature>
<evidence type="ECO:0000256" key="6">
    <source>
        <dbReference type="ARBA" id="ARBA00022989"/>
    </source>
</evidence>
<organism evidence="9 10">
    <name type="scientific">Octadecabacter temperatus</name>
    <dbReference type="NCBI Taxonomy" id="1458307"/>
    <lineage>
        <taxon>Bacteria</taxon>
        <taxon>Pseudomonadati</taxon>
        <taxon>Pseudomonadota</taxon>
        <taxon>Alphaproteobacteria</taxon>
        <taxon>Rhodobacterales</taxon>
        <taxon>Roseobacteraceae</taxon>
        <taxon>Octadecabacter</taxon>
    </lineage>
</organism>
<keyword evidence="6 8" id="KW-1133">Transmembrane helix</keyword>
<feature type="transmembrane region" description="Helical" evidence="8">
    <location>
        <begin position="71"/>
        <end position="90"/>
    </location>
</feature>
<dbReference type="InterPro" id="IPR052017">
    <property type="entry name" value="TSUP"/>
</dbReference>
<evidence type="ECO:0000256" key="7">
    <source>
        <dbReference type="ARBA" id="ARBA00023136"/>
    </source>
</evidence>
<keyword evidence="7 8" id="KW-0472">Membrane</keyword>
<reference evidence="9 10" key="1">
    <citation type="journal article" date="2015" name="Genome Announc.">
        <title>Closed Genome Sequence of Octadecabacter temperatus SB1, the First Mesophilic Species of the Genus Octadecabacter.</title>
        <authorList>
            <person name="Voget S."/>
            <person name="Billerbeck S."/>
            <person name="Simon M."/>
            <person name="Daniel R."/>
        </authorList>
    </citation>
    <scope>NUCLEOTIDE SEQUENCE [LARGE SCALE GENOMIC DNA]</scope>
    <source>
        <strain evidence="9 10">SB1</strain>
    </source>
</reference>
<dbReference type="AlphaFoldDB" id="A0A0K0Y2B1"/>
<feature type="transmembrane region" description="Helical" evidence="8">
    <location>
        <begin position="198"/>
        <end position="217"/>
    </location>
</feature>
<name>A0A0K0Y2B1_9RHOB</name>
<dbReference type="EMBL" id="CP012160">
    <property type="protein sequence ID" value="AKS45037.1"/>
    <property type="molecule type" value="Genomic_DNA"/>
</dbReference>
<feature type="transmembrane region" description="Helical" evidence="8">
    <location>
        <begin position="96"/>
        <end position="115"/>
    </location>
</feature>
<dbReference type="InterPro" id="IPR002781">
    <property type="entry name" value="TM_pro_TauE-like"/>
</dbReference>
<feature type="transmembrane region" description="Helical" evidence="8">
    <location>
        <begin position="224"/>
        <end position="242"/>
    </location>
</feature>
<dbReference type="Pfam" id="PF01925">
    <property type="entry name" value="TauE"/>
    <property type="match status" value="1"/>
</dbReference>
<dbReference type="GO" id="GO:0005886">
    <property type="term" value="C:plasma membrane"/>
    <property type="evidence" value="ECO:0007669"/>
    <property type="project" value="UniProtKB-SubCell"/>
</dbReference>
<sequence>MDGTYFWMLGIAASFCVGLSKGGLPAFGMLGVPLLSLVISPVAAAGLLLPVFVFSDIFGIWAYRKEYSRDVVRIAVPGILLGALVGWFTASIVPEQLVRFLIGVIGTVFALSLLIRREVSGPPKTATWGKGLFWTSVAGFTSFVSHAGAPPWQIWVLPQRLSKLAFAGTTTIVFAIMNVSKIVPYYYLGQLELQNLRIAAMLFLPAVVAVFIGVRLVKIIPDKVFFTIVAWALLLVSAKLIWDGIFG</sequence>
<keyword evidence="3" id="KW-0813">Transport</keyword>
<keyword evidence="10" id="KW-1185">Reference proteome</keyword>
<dbReference type="KEGG" id="otm:OSB_04740"/>
<dbReference type="PANTHER" id="PTHR30269">
    <property type="entry name" value="TRANSMEMBRANE PROTEIN YFCA"/>
    <property type="match status" value="1"/>
</dbReference>
<dbReference type="OrthoDB" id="7028171at2"/>
<gene>
    <name evidence="9" type="ORF">OSB_04740</name>
</gene>
<feature type="transmembrane region" description="Helical" evidence="8">
    <location>
        <begin position="164"/>
        <end position="186"/>
    </location>
</feature>
<dbReference type="RefSeq" id="WP_049833466.1">
    <property type="nucleotide sequence ID" value="NZ_CP012160.1"/>
</dbReference>
<evidence type="ECO:0000256" key="4">
    <source>
        <dbReference type="ARBA" id="ARBA00022475"/>
    </source>
</evidence>
<comment type="subcellular location">
    <subcellularLocation>
        <location evidence="1 8">Cell membrane</location>
        <topology evidence="1 8">Multi-pass membrane protein</topology>
    </subcellularLocation>
</comment>
<evidence type="ECO:0000313" key="9">
    <source>
        <dbReference type="EMBL" id="AKS45037.1"/>
    </source>
</evidence>